<reference evidence="2 3" key="1">
    <citation type="submission" date="2022-08" db="EMBL/GenBank/DDBJ databases">
        <title>Bacterial and archaeal communities from various locations to study Microbial Dark Matter (Phase II).</title>
        <authorList>
            <person name="Stepanauskas R."/>
        </authorList>
    </citation>
    <scope>NUCLEOTIDE SEQUENCE [LARGE SCALE GENOMIC DNA]</scope>
    <source>
        <strain evidence="2 3">PD1</strain>
    </source>
</reference>
<dbReference type="GO" id="GO:0004853">
    <property type="term" value="F:uroporphyrinogen decarboxylase activity"/>
    <property type="evidence" value="ECO:0007669"/>
    <property type="project" value="UniProtKB-EC"/>
</dbReference>
<gene>
    <name evidence="2" type="ORF">M2350_002820</name>
</gene>
<accession>A0ABT2ER48</accession>
<comment type="caution">
    <text evidence="2">The sequence shown here is derived from an EMBL/GenBank/DDBJ whole genome shotgun (WGS) entry which is preliminary data.</text>
</comment>
<keyword evidence="3" id="KW-1185">Reference proteome</keyword>
<sequence>MTPRERVLEAIKKGNPDKCPKEAGFTPAVYEEFKRRTGHTDPAEYFGMEIRHVGFRLPSELPDRSKWLKKMPPNTFIVDQVYGTMAIPANYYHFWGYVFPLQDAQTVADIEAYPFADITRPECHEHLEASVKAWHEKGYFVTGFAGHIYETAWQLMGMERLLESMLTEPRLVECLLERITELNCFRARRLAEAGVDMLQVGDDVGMQTGMMMHPDLWRKFLKPRLKRVIDAAKSVRPDLPVWYHSDGNIMAIVDDLIEIGVTVLNPVQPECMDVVEVKRRWGDKLAFWGTIGTQSVMPFGTLEDVKREVKRMIELFAPGLVIAPTHVLEPDVPWENIVAFFEAVEEFGQYR</sequence>
<dbReference type="Pfam" id="PF01208">
    <property type="entry name" value="URO-D"/>
    <property type="match status" value="1"/>
</dbReference>
<dbReference type="InterPro" id="IPR038071">
    <property type="entry name" value="UROD/MetE-like_sf"/>
</dbReference>
<dbReference type="InterPro" id="IPR052024">
    <property type="entry name" value="Methanogen_methyltrans"/>
</dbReference>
<dbReference type="SUPFAM" id="SSF51726">
    <property type="entry name" value="UROD/MetE-like"/>
    <property type="match status" value="1"/>
</dbReference>
<keyword evidence="2" id="KW-0456">Lyase</keyword>
<name>A0ABT2ER48_9BACT</name>
<evidence type="ECO:0000313" key="3">
    <source>
        <dbReference type="Proteomes" id="UP001204798"/>
    </source>
</evidence>
<protein>
    <submittedName>
        <fullName evidence="2">Uroporphyrinogen decarboxylase</fullName>
        <ecNumber evidence="2">4.1.1.37</ecNumber>
    </submittedName>
</protein>
<proteinExistence type="predicted"/>
<organism evidence="2 3">
    <name type="scientific">Candidatus Fervidibacter sacchari</name>
    <dbReference type="NCBI Taxonomy" id="1448929"/>
    <lineage>
        <taxon>Bacteria</taxon>
        <taxon>Candidatus Fervidibacterota</taxon>
        <taxon>Candidatus Fervidibacter</taxon>
    </lineage>
</organism>
<dbReference type="InterPro" id="IPR000257">
    <property type="entry name" value="Uroporphyrinogen_deCOase"/>
</dbReference>
<dbReference type="PANTHER" id="PTHR47099:SF1">
    <property type="entry name" value="METHYLCOBAMIDE:COM METHYLTRANSFERASE MTBA"/>
    <property type="match status" value="1"/>
</dbReference>
<feature type="domain" description="Uroporphyrinogen decarboxylase (URO-D)" evidence="1">
    <location>
        <begin position="105"/>
        <end position="346"/>
    </location>
</feature>
<dbReference type="PANTHER" id="PTHR47099">
    <property type="entry name" value="METHYLCOBAMIDE:COM METHYLTRANSFERASE MTBA"/>
    <property type="match status" value="1"/>
</dbReference>
<dbReference type="Proteomes" id="UP001204798">
    <property type="component" value="Unassembled WGS sequence"/>
</dbReference>
<dbReference type="Gene3D" id="3.20.20.210">
    <property type="match status" value="1"/>
</dbReference>
<dbReference type="RefSeq" id="WP_259099471.1">
    <property type="nucleotide sequence ID" value="NZ_CP130454.1"/>
</dbReference>
<evidence type="ECO:0000259" key="1">
    <source>
        <dbReference type="Pfam" id="PF01208"/>
    </source>
</evidence>
<dbReference type="EMBL" id="JANUCP010000005">
    <property type="protein sequence ID" value="MCS3920391.1"/>
    <property type="molecule type" value="Genomic_DNA"/>
</dbReference>
<dbReference type="EC" id="4.1.1.37" evidence="2"/>
<evidence type="ECO:0000313" key="2">
    <source>
        <dbReference type="EMBL" id="MCS3920391.1"/>
    </source>
</evidence>